<evidence type="ECO:0000313" key="1">
    <source>
        <dbReference type="EMBL" id="KAF4653807.1"/>
    </source>
</evidence>
<reference evidence="1 2" key="1">
    <citation type="submission" date="2020-04" db="EMBL/GenBank/DDBJ databases">
        <title>Perkinsus chesapeaki whole genome sequence.</title>
        <authorList>
            <person name="Bogema D.R."/>
        </authorList>
    </citation>
    <scope>NUCLEOTIDE SEQUENCE [LARGE SCALE GENOMIC DNA]</scope>
    <source>
        <strain evidence="1">ATCC PRA-425</strain>
    </source>
</reference>
<gene>
    <name evidence="1" type="ORF">FOL47_010288</name>
</gene>
<accession>A0A7J6L3Q1</accession>
<comment type="caution">
    <text evidence="1">The sequence shown here is derived from an EMBL/GenBank/DDBJ whole genome shotgun (WGS) entry which is preliminary data.</text>
</comment>
<sequence length="132" mass="14790">MRCRFTLALCESLSFAYDVLRYPSFMKPHAGGMYEKPIGECILVNQTDCTCDTQVLYENPDPKKERMVDGVCTEFCDSTSQCPKAPKGAQQCLKYGGGFHFCLIPCKEDTDCPELAYCSTVEKTHVCLYKPG</sequence>
<dbReference type="Proteomes" id="UP000591131">
    <property type="component" value="Unassembled WGS sequence"/>
</dbReference>
<organism evidence="1 2">
    <name type="scientific">Perkinsus chesapeaki</name>
    <name type="common">Clam parasite</name>
    <name type="synonym">Perkinsus andrewsi</name>
    <dbReference type="NCBI Taxonomy" id="330153"/>
    <lineage>
        <taxon>Eukaryota</taxon>
        <taxon>Sar</taxon>
        <taxon>Alveolata</taxon>
        <taxon>Perkinsozoa</taxon>
        <taxon>Perkinsea</taxon>
        <taxon>Perkinsida</taxon>
        <taxon>Perkinsidae</taxon>
        <taxon>Perkinsus</taxon>
    </lineage>
</organism>
<dbReference type="AlphaFoldDB" id="A0A7J6L3Q1"/>
<keyword evidence="2" id="KW-1185">Reference proteome</keyword>
<proteinExistence type="predicted"/>
<dbReference type="EMBL" id="JAAPAO010000786">
    <property type="protein sequence ID" value="KAF4653807.1"/>
    <property type="molecule type" value="Genomic_DNA"/>
</dbReference>
<dbReference type="OrthoDB" id="10606466at2759"/>
<name>A0A7J6L3Q1_PERCH</name>
<protein>
    <submittedName>
        <fullName evidence="1">Uncharacterized protein</fullName>
    </submittedName>
</protein>
<evidence type="ECO:0000313" key="2">
    <source>
        <dbReference type="Proteomes" id="UP000591131"/>
    </source>
</evidence>